<keyword evidence="4" id="KW-1185">Reference proteome</keyword>
<comment type="caution">
    <text evidence="3">The sequence shown here is derived from an EMBL/GenBank/DDBJ whole genome shotgun (WGS) entry which is preliminary data.</text>
</comment>
<evidence type="ECO:0000313" key="3">
    <source>
        <dbReference type="EMBL" id="MDI9864596.1"/>
    </source>
</evidence>
<dbReference type="PROSITE" id="PS51257">
    <property type="entry name" value="PROKAR_LIPOPROTEIN"/>
    <property type="match status" value="1"/>
</dbReference>
<feature type="chain" id="PRO_5047177514" evidence="1">
    <location>
        <begin position="22"/>
        <end position="179"/>
    </location>
</feature>
<feature type="signal peptide" evidence="1">
    <location>
        <begin position="1"/>
        <end position="21"/>
    </location>
</feature>
<feature type="domain" description="DUF4468" evidence="2">
    <location>
        <begin position="44"/>
        <end position="126"/>
    </location>
</feature>
<dbReference type="RefSeq" id="WP_283369765.1">
    <property type="nucleotide sequence ID" value="NZ_JASHID010000005.1"/>
</dbReference>
<dbReference type="Proteomes" id="UP001236569">
    <property type="component" value="Unassembled WGS sequence"/>
</dbReference>
<evidence type="ECO:0000256" key="1">
    <source>
        <dbReference type="SAM" id="SignalP"/>
    </source>
</evidence>
<evidence type="ECO:0000313" key="4">
    <source>
        <dbReference type="Proteomes" id="UP001236569"/>
    </source>
</evidence>
<proteinExistence type="predicted"/>
<name>A0ABT6YN62_9BACT</name>
<protein>
    <submittedName>
        <fullName evidence="3">DUF4468 domain-containing protein</fullName>
    </submittedName>
</protein>
<evidence type="ECO:0000259" key="2">
    <source>
        <dbReference type="Pfam" id="PF14730"/>
    </source>
</evidence>
<sequence length="179" mass="20330">MKKLFTIAVIATTLLSSCATSKCDYMVVPYDKSTGKISYTYSESIQGLSKNDLYNKLNIWITKTYKNPKSVIQYSDKESGLIVTKSAADVKIADRFGYVTIYGSLIFTIQLNCKDGKYRAIITDFYHIGDKNDDYGSIHELEKGQSKYNYNCVIRSADIEAKQLIESLRKFINTPEQSF</sequence>
<dbReference type="InterPro" id="IPR027823">
    <property type="entry name" value="DUF4468"/>
</dbReference>
<organism evidence="3 4">
    <name type="scientific">Flectobacillus longus</name>
    <dbReference type="NCBI Taxonomy" id="2984207"/>
    <lineage>
        <taxon>Bacteria</taxon>
        <taxon>Pseudomonadati</taxon>
        <taxon>Bacteroidota</taxon>
        <taxon>Cytophagia</taxon>
        <taxon>Cytophagales</taxon>
        <taxon>Flectobacillaceae</taxon>
        <taxon>Flectobacillus</taxon>
    </lineage>
</organism>
<dbReference type="Gene3D" id="3.30.530.80">
    <property type="match status" value="1"/>
</dbReference>
<gene>
    <name evidence="3" type="ORF">QM480_09705</name>
</gene>
<reference evidence="3 4" key="1">
    <citation type="submission" date="2023-05" db="EMBL/GenBank/DDBJ databases">
        <title>Novel species of genus Flectobacillus isolated from stream in China.</title>
        <authorList>
            <person name="Lu H."/>
        </authorList>
    </citation>
    <scope>NUCLEOTIDE SEQUENCE [LARGE SCALE GENOMIC DNA]</scope>
    <source>
        <strain evidence="3 4">DC10W</strain>
    </source>
</reference>
<keyword evidence="1" id="KW-0732">Signal</keyword>
<accession>A0ABT6YN62</accession>
<dbReference type="EMBL" id="JASHID010000005">
    <property type="protein sequence ID" value="MDI9864596.1"/>
    <property type="molecule type" value="Genomic_DNA"/>
</dbReference>
<dbReference type="Pfam" id="PF14730">
    <property type="entry name" value="DUF4468"/>
    <property type="match status" value="1"/>
</dbReference>